<dbReference type="AlphaFoldDB" id="A0ABD6EM19"/>
<evidence type="ECO:0000313" key="1">
    <source>
        <dbReference type="EMBL" id="MFH4980247.1"/>
    </source>
</evidence>
<comment type="caution">
    <text evidence="1">The sequence shown here is derived from an EMBL/GenBank/DDBJ whole genome shotgun (WGS) entry which is preliminary data.</text>
</comment>
<dbReference type="Proteomes" id="UP001608902">
    <property type="component" value="Unassembled WGS sequence"/>
</dbReference>
<name>A0ABD6EM19_9BILA</name>
<protein>
    <submittedName>
        <fullName evidence="1">Uncharacterized protein</fullName>
    </submittedName>
</protein>
<reference evidence="1 2" key="1">
    <citation type="submission" date="2024-08" db="EMBL/GenBank/DDBJ databases">
        <title>Gnathostoma spinigerum genome.</title>
        <authorList>
            <person name="Gonzalez-Bertolin B."/>
            <person name="Monzon S."/>
            <person name="Zaballos A."/>
            <person name="Jimenez P."/>
            <person name="Dekumyoy P."/>
            <person name="Varona S."/>
            <person name="Cuesta I."/>
            <person name="Sumanam S."/>
            <person name="Adisakwattana P."/>
            <person name="Gasser R.B."/>
            <person name="Hernandez-Gonzalez A."/>
            <person name="Young N.D."/>
            <person name="Perteguer M.J."/>
        </authorList>
    </citation>
    <scope>NUCLEOTIDE SEQUENCE [LARGE SCALE GENOMIC DNA]</scope>
    <source>
        <strain evidence="1">AL3</strain>
        <tissue evidence="1">Liver</tissue>
    </source>
</reference>
<evidence type="ECO:0000313" key="2">
    <source>
        <dbReference type="Proteomes" id="UP001608902"/>
    </source>
</evidence>
<dbReference type="EMBL" id="JBGFUD010005276">
    <property type="protein sequence ID" value="MFH4980247.1"/>
    <property type="molecule type" value="Genomic_DNA"/>
</dbReference>
<sequence>MTVILISYLQKDIDFTESAPVSASKSCSRSSTEYSGLFFIPYTSLPTESVTSLSQPQEIPYGSSVCSFFEPLWGFVEDFDGDVDFTDWSLNNVQPFNIRRTRSLTDLTRGEQCSSQSLRRTLSASNINTLSTRRRIRFRRQLKKLAVYRAEGYASYFNLYSRSQFNVNGIGERACSARLNGLIVPYSNLSTCTRTLRSTK</sequence>
<proteinExistence type="predicted"/>
<gene>
    <name evidence="1" type="ORF">AB6A40_006956</name>
</gene>
<keyword evidence="2" id="KW-1185">Reference proteome</keyword>
<accession>A0ABD6EM19</accession>
<organism evidence="1 2">
    <name type="scientific">Gnathostoma spinigerum</name>
    <dbReference type="NCBI Taxonomy" id="75299"/>
    <lineage>
        <taxon>Eukaryota</taxon>
        <taxon>Metazoa</taxon>
        <taxon>Ecdysozoa</taxon>
        <taxon>Nematoda</taxon>
        <taxon>Chromadorea</taxon>
        <taxon>Rhabditida</taxon>
        <taxon>Spirurina</taxon>
        <taxon>Gnathostomatomorpha</taxon>
        <taxon>Gnathostomatoidea</taxon>
        <taxon>Gnathostomatidae</taxon>
        <taxon>Gnathostoma</taxon>
    </lineage>
</organism>